<feature type="domain" description="Vacuolar protein sorting-associated protein 8 central" evidence="2">
    <location>
        <begin position="533"/>
        <end position="710"/>
    </location>
</feature>
<comment type="similarity">
    <text evidence="1">Belongs to the VPS8 family.</text>
</comment>
<dbReference type="GO" id="GO:0034058">
    <property type="term" value="P:endosomal vesicle fusion"/>
    <property type="evidence" value="ECO:0007669"/>
    <property type="project" value="TreeGrafter"/>
</dbReference>
<dbReference type="InterPro" id="IPR025941">
    <property type="entry name" value="Vps8_central_dom"/>
</dbReference>
<dbReference type="eggNOG" id="KOG2079">
    <property type="taxonomic scope" value="Eukaryota"/>
</dbReference>
<dbReference type="GO" id="GO:0006623">
    <property type="term" value="P:protein targeting to vacuole"/>
    <property type="evidence" value="ECO:0007669"/>
    <property type="project" value="InterPro"/>
</dbReference>
<dbReference type="InterPro" id="IPR045111">
    <property type="entry name" value="Vps41/Vps8"/>
</dbReference>
<keyword evidence="3" id="KW-1185">Reference proteome</keyword>
<dbReference type="PANTHER" id="PTHR12616:SF8">
    <property type="entry name" value="VACUOLAR PROTEIN SORTING-ASSOCIATED PROTEIN 8 HOMOLOG"/>
    <property type="match status" value="1"/>
</dbReference>
<dbReference type="AlphaFoldDB" id="A0A1I7VTG6"/>
<reference evidence="3" key="1">
    <citation type="submission" date="2012-04" db="EMBL/GenBank/DDBJ databases">
        <title>The Genome Sequence of Loa loa.</title>
        <authorList>
            <consortium name="The Broad Institute Genome Sequencing Platform"/>
            <consortium name="Broad Institute Genome Sequencing Center for Infectious Disease"/>
            <person name="Nutman T.B."/>
            <person name="Fink D.L."/>
            <person name="Russ C."/>
            <person name="Young S."/>
            <person name="Zeng Q."/>
            <person name="Gargeya S."/>
            <person name="Alvarado L."/>
            <person name="Berlin A."/>
            <person name="Chapman S.B."/>
            <person name="Chen Z."/>
            <person name="Freedman E."/>
            <person name="Gellesch M."/>
            <person name="Goldberg J."/>
            <person name="Griggs A."/>
            <person name="Gujja S."/>
            <person name="Heilman E.R."/>
            <person name="Heiman D."/>
            <person name="Howarth C."/>
            <person name="Mehta T."/>
            <person name="Neiman D."/>
            <person name="Pearson M."/>
            <person name="Roberts A."/>
            <person name="Saif S."/>
            <person name="Shea T."/>
            <person name="Shenoy N."/>
            <person name="Sisk P."/>
            <person name="Stolte C."/>
            <person name="Sykes S."/>
            <person name="White J."/>
            <person name="Yandava C."/>
            <person name="Haas B."/>
            <person name="Henn M.R."/>
            <person name="Nusbaum C."/>
            <person name="Birren B."/>
        </authorList>
    </citation>
    <scope>NUCLEOTIDE SEQUENCE [LARGE SCALE GENOMIC DNA]</scope>
</reference>
<dbReference type="InterPro" id="IPR015943">
    <property type="entry name" value="WD40/YVTN_repeat-like_dom_sf"/>
</dbReference>
<organism evidence="3 4">
    <name type="scientific">Loa loa</name>
    <name type="common">Eye worm</name>
    <name type="synonym">Filaria loa</name>
    <dbReference type="NCBI Taxonomy" id="7209"/>
    <lineage>
        <taxon>Eukaryota</taxon>
        <taxon>Metazoa</taxon>
        <taxon>Ecdysozoa</taxon>
        <taxon>Nematoda</taxon>
        <taxon>Chromadorea</taxon>
        <taxon>Rhabditida</taxon>
        <taxon>Spirurina</taxon>
        <taxon>Spiruromorpha</taxon>
        <taxon>Filarioidea</taxon>
        <taxon>Onchocercidae</taxon>
        <taxon>Loa</taxon>
    </lineage>
</organism>
<dbReference type="SUPFAM" id="SSF50978">
    <property type="entry name" value="WD40 repeat-like"/>
    <property type="match status" value="1"/>
</dbReference>
<dbReference type="Pfam" id="PF12816">
    <property type="entry name" value="TPR_Vps8"/>
    <property type="match status" value="1"/>
</dbReference>
<dbReference type="PANTHER" id="PTHR12616">
    <property type="entry name" value="VACUOLAR PROTEIN SORTING VPS41"/>
    <property type="match status" value="1"/>
</dbReference>
<proteinExistence type="inferred from homology"/>
<protein>
    <submittedName>
        <fullName evidence="4">Vps8 domain-containing protein</fullName>
    </submittedName>
</protein>
<dbReference type="STRING" id="7209.A0A1I7VTG6"/>
<dbReference type="GO" id="GO:0005770">
    <property type="term" value="C:late endosome"/>
    <property type="evidence" value="ECO:0007669"/>
    <property type="project" value="TreeGrafter"/>
</dbReference>
<dbReference type="Pfam" id="PF23410">
    <property type="entry name" value="Beta-prop_VPS8"/>
    <property type="match status" value="1"/>
</dbReference>
<evidence type="ECO:0000313" key="3">
    <source>
        <dbReference type="Proteomes" id="UP000095285"/>
    </source>
</evidence>
<evidence type="ECO:0000256" key="1">
    <source>
        <dbReference type="ARBA" id="ARBA00009422"/>
    </source>
</evidence>
<dbReference type="InterPro" id="IPR036322">
    <property type="entry name" value="WD40_repeat_dom_sf"/>
</dbReference>
<sequence length="1223" mass="138682">MSSTATDEDIVDRWIEIDDSINVPEQTLDEILTDKILDLDEEILSGLDDEESLLTSPRQSTSTISSVFSYTLDSPLHIRELESITYQLKMQNDRNFGGHARALAVSNVNIAVGTSRGLVLIFDCENQRFVHSITADGCPVSCLDFNKTSTLLAIGYCSGLIRTFSVATGKVIDDVSDVVQPGQGVLQVLFCASDRRLACLDSGGSVYEMILPTTVRSRKTRCVFSGCHGEVVYLKMLDNDGILALLSLKKLFLVSLKKMCLIYATSFSGPANRPPLIDCQTINIKEKSQKKTTAFCVGRGSTVEFCYLTYEFSNLRVIRYRVLSLDFEMINLKWVEPYYLIVVDASEMIHLIDTVQGDTAVANIHDMQLAYATADFKGLFTGGNVSAALDYLADCVCYQCICRVDSLVFLLGQSSIYIISVSDQITQLDSLIDRGQMVSAILFALDIVMGRVTNKTKGLNLRHVVYSRIPSLIQALLALTISGLANGKVTQLVEHYKKHIQLLILTCITTSQFDLLYNTVYNCLEKDILSKTIFFELIDEVVLDGRLHDPPPGLVSDYFHHLISEGNLNQFEAAIVRIPVEKQDIHFVLTTCRKNRLYDGVIYVYNKAMSDYIGPLEEIFDHLAELVDCEVLSDCEIALGNKLLLYIQCCLSGRAYPFGSLPERVVTTLPLQVYRCLISYKGKNGISASVIYPYLRLLIKFDSVQFFNVIFTCSDSDIFNSEDGRLQRITEVIYQIINSMDRSAVLFINYFTLVAHLLQKKVILPALDTISELIEMVLSFGESIERFADAERCVVEVMRTVSGLDEVKILLQAKKLPHLQVCSHIYINRREFVSLVECYLKLQSDELSKLRSFLWISLERFAKIDYSQTAEIILDHFTEWLSKETLKDIDALLLYYYCFLARRDRGYRTLTDFEERDEQLLVLAVKGVVAHNLFENLDTQLSEFLRFWVKIASRTDRCLNYTVQHGLILSSVLLLEARKLLEGAFEVLDNELEKVWMKNAMLSSKYIYESIRLANIYREEARQGNWLFKILDRILSLPGSELQEESGMMVVLNDIIATIMGNGSSDAEYLVDALFNHPVFRCSTYAKFRSLIAFMFASCRYEDVLLKETVRCIERETVQMLNDLIKQATGRTAGLITSNMCINCGRSPRKSSYLYSCGHMVHMECDSQNSSHYCLCRTNAFSCYNITNNLSCMPRQVIRKPMRVNIFSEEFLRLMLGPNRLES</sequence>
<evidence type="ECO:0000259" key="2">
    <source>
        <dbReference type="Pfam" id="PF12816"/>
    </source>
</evidence>
<dbReference type="Gene3D" id="2.130.10.10">
    <property type="entry name" value="YVTN repeat-like/Quinoprotein amine dehydrogenase"/>
    <property type="match status" value="1"/>
</dbReference>
<dbReference type="WBParaSite" id="EN70_6044">
    <property type="protein sequence ID" value="EN70_6044"/>
    <property type="gene ID" value="EN70_6044"/>
</dbReference>
<name>A0A1I7VTG6_LOALO</name>
<dbReference type="Proteomes" id="UP000095285">
    <property type="component" value="Unassembled WGS sequence"/>
</dbReference>
<dbReference type="GO" id="GO:0030897">
    <property type="term" value="C:HOPS complex"/>
    <property type="evidence" value="ECO:0007669"/>
    <property type="project" value="TreeGrafter"/>
</dbReference>
<accession>A0A1I7VTG6</accession>
<reference evidence="4" key="2">
    <citation type="submission" date="2016-11" db="UniProtKB">
        <authorList>
            <consortium name="WormBaseParasite"/>
        </authorList>
    </citation>
    <scope>IDENTIFICATION</scope>
</reference>
<evidence type="ECO:0000313" key="4">
    <source>
        <dbReference type="WBParaSite" id="EN70_6044"/>
    </source>
</evidence>